<dbReference type="InterPro" id="IPR018848">
    <property type="entry name" value="WIYLD_domain"/>
</dbReference>
<gene>
    <name evidence="3" type="ORF">CEURO_LOCUS11668</name>
</gene>
<feature type="domain" description="WIYLD" evidence="2">
    <location>
        <begin position="6"/>
        <end position="61"/>
    </location>
</feature>
<feature type="compositionally biased region" description="Polar residues" evidence="1">
    <location>
        <begin position="104"/>
        <end position="115"/>
    </location>
</feature>
<dbReference type="PANTHER" id="PTHR46450">
    <property type="entry name" value="INACTIVE HISTONE-LYSINE N-METHYLTRANSFERASE SUVR1-RELATED"/>
    <property type="match status" value="1"/>
</dbReference>
<dbReference type="EMBL" id="CAMAPE010000027">
    <property type="protein sequence ID" value="CAH9091689.1"/>
    <property type="molecule type" value="Genomic_DNA"/>
</dbReference>
<dbReference type="Gene3D" id="1.10.8.850">
    <property type="entry name" value="Histone-lysine N methyltransferase , C-terminal domain-like"/>
    <property type="match status" value="1"/>
</dbReference>
<dbReference type="Pfam" id="PF10440">
    <property type="entry name" value="WIYLD"/>
    <property type="match status" value="1"/>
</dbReference>
<dbReference type="InterPro" id="IPR043017">
    <property type="entry name" value="WIYLD_dom_sf"/>
</dbReference>
<evidence type="ECO:0000313" key="4">
    <source>
        <dbReference type="Proteomes" id="UP001152484"/>
    </source>
</evidence>
<comment type="caution">
    <text evidence="3">The sequence shown here is derived from an EMBL/GenBank/DDBJ whole genome shotgun (WGS) entry which is preliminary data.</text>
</comment>
<dbReference type="AlphaFoldDB" id="A0A9P0Z9A5"/>
<reference evidence="3" key="1">
    <citation type="submission" date="2022-07" db="EMBL/GenBank/DDBJ databases">
        <authorList>
            <person name="Macas J."/>
            <person name="Novak P."/>
            <person name="Neumann P."/>
        </authorList>
    </citation>
    <scope>NUCLEOTIDE SEQUENCE</scope>
</reference>
<accession>A0A9P0Z9A5</accession>
<dbReference type="PANTHER" id="PTHR46450:SF1">
    <property type="entry name" value="INACTIVE HISTONE-LYSINE N-METHYLTRANSFERASE SUVR1-RELATED"/>
    <property type="match status" value="1"/>
</dbReference>
<evidence type="ECO:0000259" key="2">
    <source>
        <dbReference type="Pfam" id="PF10440"/>
    </source>
</evidence>
<feature type="region of interest" description="Disordered" evidence="1">
    <location>
        <begin position="80"/>
        <end position="180"/>
    </location>
</feature>
<protein>
    <recommendedName>
        <fullName evidence="2">WIYLD domain-containing protein</fullName>
    </recommendedName>
</protein>
<evidence type="ECO:0000256" key="1">
    <source>
        <dbReference type="SAM" id="MobiDB-lite"/>
    </source>
</evidence>
<name>A0A9P0Z9A5_CUSEU</name>
<dbReference type="Proteomes" id="UP001152484">
    <property type="component" value="Unassembled WGS sequence"/>
</dbReference>
<keyword evidence="4" id="KW-1185">Reference proteome</keyword>
<organism evidence="3 4">
    <name type="scientific">Cuscuta europaea</name>
    <name type="common">European dodder</name>
    <dbReference type="NCBI Taxonomy" id="41803"/>
    <lineage>
        <taxon>Eukaryota</taxon>
        <taxon>Viridiplantae</taxon>
        <taxon>Streptophyta</taxon>
        <taxon>Embryophyta</taxon>
        <taxon>Tracheophyta</taxon>
        <taxon>Spermatophyta</taxon>
        <taxon>Magnoliopsida</taxon>
        <taxon>eudicotyledons</taxon>
        <taxon>Gunneridae</taxon>
        <taxon>Pentapetalae</taxon>
        <taxon>asterids</taxon>
        <taxon>lamiids</taxon>
        <taxon>Solanales</taxon>
        <taxon>Convolvulaceae</taxon>
        <taxon>Cuscuteae</taxon>
        <taxon>Cuscuta</taxon>
        <taxon>Cuscuta subgen. Cuscuta</taxon>
    </lineage>
</organism>
<dbReference type="OrthoDB" id="1929977at2759"/>
<proteinExistence type="predicted"/>
<evidence type="ECO:0000313" key="3">
    <source>
        <dbReference type="EMBL" id="CAH9091689.1"/>
    </source>
</evidence>
<sequence>MGPDSRKRIANAFRATKVLGISEEKVKPVLKRLLKLYNKNWDLIEEENYRSLFDAIFEYDEAEEARRAKSSICAAQEGALEEDEVLNEEPERPLKRFRLRPQDGQPSPSSLGGTSRTRHDDGGDALLQGPPQPCDGQMDLRSKGKHRLSTNPQSSEKSVGGHVLVKPNDEPGSSADKGGTSIATENSHSLEIASLIWADVKVILNCNTAFGIPNFQMPSLDAVVKVLDDTYLKRYRDLDTQFSVIKVMEDVCHCFLQLAAQINRSG</sequence>